<dbReference type="Pfam" id="PF07942">
    <property type="entry name" value="CARME"/>
    <property type="match status" value="1"/>
</dbReference>
<proteinExistence type="inferred from homology"/>
<evidence type="ECO:0000256" key="3">
    <source>
        <dbReference type="ARBA" id="ARBA00022603"/>
    </source>
</evidence>
<dbReference type="Proteomes" id="UP000596742">
    <property type="component" value="Unassembled WGS sequence"/>
</dbReference>
<dbReference type="GO" id="GO:0032259">
    <property type="term" value="P:methylation"/>
    <property type="evidence" value="ECO:0007669"/>
    <property type="project" value="UniProtKB-KW"/>
</dbReference>
<dbReference type="PANTHER" id="PTHR12303">
    <property type="entry name" value="CARNOSINE N-METHYLTRANSFERASE"/>
    <property type="match status" value="1"/>
</dbReference>
<dbReference type="GO" id="GO:0035498">
    <property type="term" value="P:carnosine metabolic process"/>
    <property type="evidence" value="ECO:0007669"/>
    <property type="project" value="TreeGrafter"/>
</dbReference>
<keyword evidence="3 7" id="KW-0489">Methyltransferase</keyword>
<comment type="caution">
    <text evidence="7">The sequence shown here is derived from an EMBL/GenBank/DDBJ whole genome shotgun (WGS) entry which is preliminary data.</text>
</comment>
<name>A0A8B6EDC7_MYTGA</name>
<dbReference type="PANTHER" id="PTHR12303:SF6">
    <property type="entry name" value="CARNOSINE N-METHYLTRANSFERASE"/>
    <property type="match status" value="1"/>
</dbReference>
<dbReference type="AlphaFoldDB" id="A0A8B6EDC7"/>
<dbReference type="EMBL" id="UYJE01004849">
    <property type="protein sequence ID" value="VDI31924.1"/>
    <property type="molecule type" value="Genomic_DNA"/>
</dbReference>
<evidence type="ECO:0000256" key="1">
    <source>
        <dbReference type="ARBA" id="ARBA00010086"/>
    </source>
</evidence>
<dbReference type="Gene3D" id="3.40.50.150">
    <property type="entry name" value="Vaccinia Virus protein VP39"/>
    <property type="match status" value="1"/>
</dbReference>
<dbReference type="GO" id="GO:0003676">
    <property type="term" value="F:nucleic acid binding"/>
    <property type="evidence" value="ECO:0007669"/>
    <property type="project" value="InterPro"/>
</dbReference>
<dbReference type="InterPro" id="IPR029063">
    <property type="entry name" value="SAM-dependent_MTases_sf"/>
</dbReference>
<sequence>MEDENSKDEEQLEREHFLRIINAFKYYRIHSSKRVKNAVESFQSLSDSHKKMLPGYLDNLTLIQNCVDHNYEVIQLVIKDAEYMFENKTHEPTEDEKEVPPTQFDMDKVRTTIKQFVRDWSADGHSEREACYLPIVMEICEKFPKSKCDPSKISVLVPGAGLGRLAYEIAKQGYSCQGNEWSLFMLMASNFILNKCNAVKSFTLYPWIHQWTNNTYTEDQTASCKFPDVNPAELPPNSNFSMAAGDFLEIYTDPDTFDCVATVFFIDTAHCIISYIETIYNILKPGGYWINLDEGFILDKKRKKRETNDPNPEHFWSVLEEVNLICKKKFDENSWGAKKIKEQLNLQMSETSVRKYLANFLYDDDTCALYHRSTKIGDNHRRVLSKEEMIAEINVNHKIDHRKSDAVYETLRKSYFPVVRENTRLLFKQHIKCSQCLAAVDLPKTQITRRPIPATYSNSRWQMDLKKMPPCKGYNYICNIVDCYSRFAFGGHLKQKTAKEVSELLLKFIYIFGPPRILQTDNGKEFNNADLCAVIDEFKTRKINGRPYHPQSQGRVERFNRTVVAYFRAQFVDTRDWPSLLGEFYYKYNNRVNKSTRPMTPHQRFFKRPNFSMALEEQVAKCNLTKEEKEFLEMAHLDVEEDDDDNNNLALNENLKSVKINEITGAEQSNINQKDNEIQQSEIIHHTITTDSATIGASNTNFEINSKSVINKALENKAQEIARMDAENDYQEFVESMWHTKLTNRIKESELVNNTVQTYDRLNEMIPSQHQLQMSQPLQDITNSQMMRNTSLHQSEVSPYYKDLYSRRFIQRTDSGIAGLKRRHLETEIYMSQNREEWDSSMYPEELFPKKVSKLTEMQTFHPAVNEIIDFKPNSALSAGTNVFLSGYWKKGLVINIENDDSKGKVYTIKELENGKVHQVSKYLIRPNLI</sequence>
<dbReference type="GO" id="GO:0030735">
    <property type="term" value="F:carnosine N-methyltransferase activity"/>
    <property type="evidence" value="ECO:0007669"/>
    <property type="project" value="UniProtKB-EC"/>
</dbReference>
<keyword evidence="8" id="KW-1185">Reference proteome</keyword>
<gene>
    <name evidence="7" type="ORF">MGAL_10B093031</name>
</gene>
<keyword evidence="5" id="KW-0949">S-adenosyl-L-methionine</keyword>
<dbReference type="GO" id="GO:0005634">
    <property type="term" value="C:nucleus"/>
    <property type="evidence" value="ECO:0007669"/>
    <property type="project" value="TreeGrafter"/>
</dbReference>
<protein>
    <recommendedName>
        <fullName evidence="2">carnosine N-methyltransferase</fullName>
        <ecNumber evidence="2">2.1.1.22</ecNumber>
    </recommendedName>
</protein>
<evidence type="ECO:0000313" key="8">
    <source>
        <dbReference type="Proteomes" id="UP000596742"/>
    </source>
</evidence>
<dbReference type="Gene3D" id="3.30.420.10">
    <property type="entry name" value="Ribonuclease H-like superfamily/Ribonuclease H"/>
    <property type="match status" value="1"/>
</dbReference>
<dbReference type="OrthoDB" id="1903608at2759"/>
<comment type="similarity">
    <text evidence="1">Belongs to the carnosine N-methyltransferase family.</text>
</comment>
<dbReference type="PROSITE" id="PS50994">
    <property type="entry name" value="INTEGRASE"/>
    <property type="match status" value="1"/>
</dbReference>
<dbReference type="InterPro" id="IPR012337">
    <property type="entry name" value="RNaseH-like_sf"/>
</dbReference>
<evidence type="ECO:0000256" key="4">
    <source>
        <dbReference type="ARBA" id="ARBA00022679"/>
    </source>
</evidence>
<dbReference type="SMART" id="SM01296">
    <property type="entry name" value="N2227"/>
    <property type="match status" value="1"/>
</dbReference>
<dbReference type="InterPro" id="IPR012901">
    <property type="entry name" value="CARME"/>
</dbReference>
<dbReference type="InterPro" id="IPR001584">
    <property type="entry name" value="Integrase_cat-core"/>
</dbReference>
<keyword evidence="4 7" id="KW-0808">Transferase</keyword>
<feature type="domain" description="Integrase catalytic" evidence="6">
    <location>
        <begin position="449"/>
        <end position="609"/>
    </location>
</feature>
<evidence type="ECO:0000256" key="2">
    <source>
        <dbReference type="ARBA" id="ARBA00012003"/>
    </source>
</evidence>
<accession>A0A8B6EDC7</accession>
<dbReference type="SUPFAM" id="SSF53098">
    <property type="entry name" value="Ribonuclease H-like"/>
    <property type="match status" value="1"/>
</dbReference>
<organism evidence="7 8">
    <name type="scientific">Mytilus galloprovincialis</name>
    <name type="common">Mediterranean mussel</name>
    <dbReference type="NCBI Taxonomy" id="29158"/>
    <lineage>
        <taxon>Eukaryota</taxon>
        <taxon>Metazoa</taxon>
        <taxon>Spiralia</taxon>
        <taxon>Lophotrochozoa</taxon>
        <taxon>Mollusca</taxon>
        <taxon>Bivalvia</taxon>
        <taxon>Autobranchia</taxon>
        <taxon>Pteriomorphia</taxon>
        <taxon>Mytilida</taxon>
        <taxon>Mytiloidea</taxon>
        <taxon>Mytilidae</taxon>
        <taxon>Mytilinae</taxon>
        <taxon>Mytilus</taxon>
    </lineage>
</organism>
<dbReference type="InterPro" id="IPR036397">
    <property type="entry name" value="RNaseH_sf"/>
</dbReference>
<reference evidence="7" key="1">
    <citation type="submission" date="2018-11" db="EMBL/GenBank/DDBJ databases">
        <authorList>
            <person name="Alioto T."/>
            <person name="Alioto T."/>
        </authorList>
    </citation>
    <scope>NUCLEOTIDE SEQUENCE</scope>
</reference>
<dbReference type="SUPFAM" id="SSF53335">
    <property type="entry name" value="S-adenosyl-L-methionine-dependent methyltransferases"/>
    <property type="match status" value="1"/>
</dbReference>
<dbReference type="Pfam" id="PF00665">
    <property type="entry name" value="rve"/>
    <property type="match status" value="1"/>
</dbReference>
<evidence type="ECO:0000256" key="5">
    <source>
        <dbReference type="ARBA" id="ARBA00022691"/>
    </source>
</evidence>
<dbReference type="GO" id="GO:0015074">
    <property type="term" value="P:DNA integration"/>
    <property type="evidence" value="ECO:0007669"/>
    <property type="project" value="InterPro"/>
</dbReference>
<dbReference type="GO" id="GO:0005829">
    <property type="term" value="C:cytosol"/>
    <property type="evidence" value="ECO:0007669"/>
    <property type="project" value="TreeGrafter"/>
</dbReference>
<evidence type="ECO:0000259" key="6">
    <source>
        <dbReference type="PROSITE" id="PS50994"/>
    </source>
</evidence>
<evidence type="ECO:0000313" key="7">
    <source>
        <dbReference type="EMBL" id="VDI31924.1"/>
    </source>
</evidence>
<dbReference type="EC" id="2.1.1.22" evidence="2"/>